<dbReference type="AlphaFoldDB" id="A0AAW6GE48"/>
<evidence type="ECO:0000313" key="2">
    <source>
        <dbReference type="Proteomes" id="UP001214113"/>
    </source>
</evidence>
<comment type="caution">
    <text evidence="1">The sequence shown here is derived from an EMBL/GenBank/DDBJ whole genome shotgun (WGS) entry which is preliminary data.</text>
</comment>
<dbReference type="Proteomes" id="UP001214113">
    <property type="component" value="Unassembled WGS sequence"/>
</dbReference>
<protein>
    <submittedName>
        <fullName evidence="1">XRE family transcriptional regulator</fullName>
    </submittedName>
</protein>
<name>A0AAW6GE48_BACUN</name>
<sequence>MKTIHRYGGKKAMNNGRWQPDEDRYVRENVNKKTLEQMAEHLGRSALAVQLYMHRKHIVVGQTVKRNLVQEILRLKFRHPENFMPNRAFYQEVGINQMRWWDIFYGRKNINQEEYIALSKYFGITLEEAFAARQLCIFEEQ</sequence>
<evidence type="ECO:0000313" key="1">
    <source>
        <dbReference type="EMBL" id="MDC1855335.1"/>
    </source>
</evidence>
<organism evidence="1 2">
    <name type="scientific">Bacteroides uniformis</name>
    <dbReference type="NCBI Taxonomy" id="820"/>
    <lineage>
        <taxon>Bacteria</taxon>
        <taxon>Pseudomonadati</taxon>
        <taxon>Bacteroidota</taxon>
        <taxon>Bacteroidia</taxon>
        <taxon>Bacteroidales</taxon>
        <taxon>Bacteroidaceae</taxon>
        <taxon>Bacteroides</taxon>
    </lineage>
</organism>
<dbReference type="EMBL" id="JAQNSB010000015">
    <property type="protein sequence ID" value="MDC1855335.1"/>
    <property type="molecule type" value="Genomic_DNA"/>
</dbReference>
<gene>
    <name evidence="1" type="ORF">POZ22_11170</name>
</gene>
<dbReference type="RefSeq" id="WP_233534024.1">
    <property type="nucleotide sequence ID" value="NZ_CALNHV010000002.1"/>
</dbReference>
<proteinExistence type="predicted"/>
<reference evidence="1" key="1">
    <citation type="submission" date="2022-10" db="EMBL/GenBank/DDBJ databases">
        <title>Human gut microbiome strain richness.</title>
        <authorList>
            <person name="Chen-Liaw A."/>
        </authorList>
    </citation>
    <scope>NUCLEOTIDE SEQUENCE</scope>
    <source>
        <strain evidence="1">BSD2780061687st1_G10_BSD2780061687b_171204</strain>
    </source>
</reference>
<accession>A0AAW6GE48</accession>